<evidence type="ECO:0008006" key="8">
    <source>
        <dbReference type="Google" id="ProtNLM"/>
    </source>
</evidence>
<evidence type="ECO:0000256" key="2">
    <source>
        <dbReference type="ARBA" id="ARBA00022692"/>
    </source>
</evidence>
<accession>A0A0L0VC19</accession>
<evidence type="ECO:0000256" key="3">
    <source>
        <dbReference type="ARBA" id="ARBA00022989"/>
    </source>
</evidence>
<dbReference type="EMBL" id="AJIL01000077">
    <property type="protein sequence ID" value="KNE96818.1"/>
    <property type="molecule type" value="Genomic_DNA"/>
</dbReference>
<keyword evidence="4" id="KW-0496">Mitochondrion</keyword>
<dbReference type="OrthoDB" id="413313at2759"/>
<organism evidence="6 7">
    <name type="scientific">Puccinia striiformis f. sp. tritici PST-78</name>
    <dbReference type="NCBI Taxonomy" id="1165861"/>
    <lineage>
        <taxon>Eukaryota</taxon>
        <taxon>Fungi</taxon>
        <taxon>Dikarya</taxon>
        <taxon>Basidiomycota</taxon>
        <taxon>Pucciniomycotina</taxon>
        <taxon>Pucciniomycetes</taxon>
        <taxon>Pucciniales</taxon>
        <taxon>Pucciniaceae</taxon>
        <taxon>Puccinia</taxon>
    </lineage>
</organism>
<protein>
    <recommendedName>
        <fullName evidence="8">Nuclear control of ATPase protein 2</fullName>
    </recommendedName>
</protein>
<dbReference type="InterPro" id="IPR013946">
    <property type="entry name" value="NCA2-like"/>
</dbReference>
<sequence>MMSSFAFDRSSELALQLKCSPSLLSQTTIQSPAYPSAITTLKQQVVSSSNDHSNARLDAQLKLPSLLGRVDLRDRFGRKLVPNNQLLAALESLILSVDDSDSCEDEQTEIRSILLIQIVLRSYSTLFESLCHQSFWLKDQMEYWSMIENNRISTIYYLIQSIPIRSIGLASQIWAHTRRAIEQLTEEAGGNHQEHRNRLSTWVRQLYNQTWARPHHAISISSLFPILSTNSRLFNSPGHSIQFLSTLSPILLTRQEARLKRKALELVHGELAEKIGCLVNVLHSLEDQAQRPAESDSALSGLVSKMIQVTSELDPQANEATDEFNPKAVMIDQLHELLSSHLPNHRGKLKLRCSSLCPPGFFTRNWPWLVSLPVFSYALSSVAYSYRSKILDGVRDAKETLKGFISGWVIRPVEDIIQTLRAGQEGTLAIMTKDSLAPELNSLERMVVEFGRDKLKWKEDDLAKLSESVKEGNLTSVLKVWEQEIKAPIRSAITGSLIRVLLIQIQKVKVDLSLAMDGIQSVLRSQSLTFGAIGVAPSMLICFMFGKMFSSLIRQRIGVVGKGTKAVRKDVRIAMRRMERTLLLITSNPVADQDHPTTKSHSTNPERTVGLLFLDLHLLRYFVHSPHFPRRESSDAVHQEFLADIKDLENFQLSWKTKSKLAKRFVKQWGFLVGI</sequence>
<evidence type="ECO:0000313" key="7">
    <source>
        <dbReference type="Proteomes" id="UP000054564"/>
    </source>
</evidence>
<keyword evidence="3" id="KW-1133">Transmembrane helix</keyword>
<dbReference type="GO" id="GO:0005741">
    <property type="term" value="C:mitochondrial outer membrane"/>
    <property type="evidence" value="ECO:0007669"/>
    <property type="project" value="TreeGrafter"/>
</dbReference>
<dbReference type="Pfam" id="PF08637">
    <property type="entry name" value="NCA2"/>
    <property type="match status" value="1"/>
</dbReference>
<evidence type="ECO:0000256" key="1">
    <source>
        <dbReference type="ARBA" id="ARBA00004225"/>
    </source>
</evidence>
<comment type="subcellular location">
    <subcellularLocation>
        <location evidence="1">Mitochondrion membrane</location>
        <topology evidence="1">Multi-pass membrane protein</topology>
    </subcellularLocation>
</comment>
<dbReference type="AlphaFoldDB" id="A0A0L0VC19"/>
<dbReference type="Proteomes" id="UP000054564">
    <property type="component" value="Unassembled WGS sequence"/>
</dbReference>
<evidence type="ECO:0000313" key="6">
    <source>
        <dbReference type="EMBL" id="KNE96818.1"/>
    </source>
</evidence>
<dbReference type="PANTHER" id="PTHR28234:SF1">
    <property type="entry name" value="NUCLEAR CONTROL OF ATPASE PROTEIN 2"/>
    <property type="match status" value="1"/>
</dbReference>
<dbReference type="PANTHER" id="PTHR28234">
    <property type="entry name" value="NUCLEAR CONTROL OF ATPASE PROTEIN 2"/>
    <property type="match status" value="1"/>
</dbReference>
<keyword evidence="2" id="KW-0812">Transmembrane</keyword>
<proteinExistence type="predicted"/>
<keyword evidence="5" id="KW-0472">Membrane</keyword>
<reference evidence="7" key="1">
    <citation type="submission" date="2014-03" db="EMBL/GenBank/DDBJ databases">
        <title>The Genome Sequence of Puccinia striiformis f. sp. tritici PST-78.</title>
        <authorList>
            <consortium name="The Broad Institute Genome Sequencing Platform"/>
            <person name="Cuomo C."/>
            <person name="Hulbert S."/>
            <person name="Chen X."/>
            <person name="Walker B."/>
            <person name="Young S.K."/>
            <person name="Zeng Q."/>
            <person name="Gargeya S."/>
            <person name="Fitzgerald M."/>
            <person name="Haas B."/>
            <person name="Abouelleil A."/>
            <person name="Alvarado L."/>
            <person name="Arachchi H.M."/>
            <person name="Berlin A.M."/>
            <person name="Chapman S.B."/>
            <person name="Goldberg J."/>
            <person name="Griggs A."/>
            <person name="Gujja S."/>
            <person name="Hansen M."/>
            <person name="Howarth C."/>
            <person name="Imamovic A."/>
            <person name="Larimer J."/>
            <person name="McCowan C."/>
            <person name="Montmayeur A."/>
            <person name="Murphy C."/>
            <person name="Neiman D."/>
            <person name="Pearson M."/>
            <person name="Priest M."/>
            <person name="Roberts A."/>
            <person name="Saif S."/>
            <person name="Shea T."/>
            <person name="Sisk P."/>
            <person name="Sykes S."/>
            <person name="Wortman J."/>
            <person name="Nusbaum C."/>
            <person name="Birren B."/>
        </authorList>
    </citation>
    <scope>NUCLEOTIDE SEQUENCE [LARGE SCALE GENOMIC DNA]</scope>
    <source>
        <strain evidence="7">race PST-78</strain>
    </source>
</reference>
<gene>
    <name evidence="6" type="ORF">PSTG_09954</name>
</gene>
<comment type="caution">
    <text evidence="6">The sequence shown here is derived from an EMBL/GenBank/DDBJ whole genome shotgun (WGS) entry which is preliminary data.</text>
</comment>
<evidence type="ECO:0000256" key="4">
    <source>
        <dbReference type="ARBA" id="ARBA00023128"/>
    </source>
</evidence>
<name>A0A0L0VC19_9BASI</name>
<dbReference type="STRING" id="1165861.A0A0L0VC19"/>
<keyword evidence="7" id="KW-1185">Reference proteome</keyword>
<evidence type="ECO:0000256" key="5">
    <source>
        <dbReference type="ARBA" id="ARBA00023136"/>
    </source>
</evidence>